<dbReference type="VEuPathDB" id="FungiDB:H257_08688"/>
<name>A0A6A4YZI2_APHAT</name>
<sequence length="185" mass="21649">MKTRQKVTDEERSRIRGLREAGLTFREICVRTNRPLSVVSRCLRPRRQPKPRGRPLQLSDRHRRQLLRAVTTGASSAVQIRADLNLPCSKRTAQREVQRCDFLEYSMMEKTLDLTPQHKAARFDWVMARCRIEEWKYVVFSDEKKFNLDGPDGFKQYWRDIRQPAKQVVTRQQGGGSAMVWGCIA</sequence>
<dbReference type="AlphaFoldDB" id="A0A6A4YZI2"/>
<dbReference type="Proteomes" id="UP000469452">
    <property type="component" value="Unassembled WGS sequence"/>
</dbReference>
<dbReference type="Gene3D" id="1.10.10.10">
    <property type="entry name" value="Winged helix-like DNA-binding domain superfamily/Winged helix DNA-binding domain"/>
    <property type="match status" value="1"/>
</dbReference>
<proteinExistence type="predicted"/>
<gene>
    <name evidence="1" type="ORF">AaE_016166</name>
</gene>
<protein>
    <recommendedName>
        <fullName evidence="3">Transposase IS30-like HTH domain-containing protein</fullName>
    </recommendedName>
</protein>
<accession>A0A6A4YZI2</accession>
<evidence type="ECO:0008006" key="3">
    <source>
        <dbReference type="Google" id="ProtNLM"/>
    </source>
</evidence>
<dbReference type="Gene3D" id="3.30.420.10">
    <property type="entry name" value="Ribonuclease H-like superfamily/Ribonuclease H"/>
    <property type="match status" value="1"/>
</dbReference>
<dbReference type="InterPro" id="IPR036397">
    <property type="entry name" value="RNaseH_sf"/>
</dbReference>
<reference evidence="1 2" key="1">
    <citation type="submission" date="2019-06" db="EMBL/GenBank/DDBJ databases">
        <title>Genomics analysis of Aphanomyces spp. identifies a new class of oomycete effector associated with host adaptation.</title>
        <authorList>
            <person name="Gaulin E."/>
        </authorList>
    </citation>
    <scope>NUCLEOTIDE SEQUENCE [LARGE SCALE GENOMIC DNA]</scope>
    <source>
        <strain evidence="1 2">E</strain>
    </source>
</reference>
<organism evidence="1 2">
    <name type="scientific">Aphanomyces astaci</name>
    <name type="common">Crayfish plague agent</name>
    <dbReference type="NCBI Taxonomy" id="112090"/>
    <lineage>
        <taxon>Eukaryota</taxon>
        <taxon>Sar</taxon>
        <taxon>Stramenopiles</taxon>
        <taxon>Oomycota</taxon>
        <taxon>Saprolegniomycetes</taxon>
        <taxon>Saprolegniales</taxon>
        <taxon>Verrucalvaceae</taxon>
        <taxon>Aphanomyces</taxon>
    </lineage>
</organism>
<dbReference type="InterPro" id="IPR036388">
    <property type="entry name" value="WH-like_DNA-bd_sf"/>
</dbReference>
<evidence type="ECO:0000313" key="2">
    <source>
        <dbReference type="Proteomes" id="UP000469452"/>
    </source>
</evidence>
<dbReference type="EMBL" id="VJMI01021312">
    <property type="protein sequence ID" value="KAF0702036.1"/>
    <property type="molecule type" value="Genomic_DNA"/>
</dbReference>
<comment type="caution">
    <text evidence="1">The sequence shown here is derived from an EMBL/GenBank/DDBJ whole genome shotgun (WGS) entry which is preliminary data.</text>
</comment>
<evidence type="ECO:0000313" key="1">
    <source>
        <dbReference type="EMBL" id="KAF0702036.1"/>
    </source>
</evidence>
<dbReference type="GO" id="GO:0003676">
    <property type="term" value="F:nucleic acid binding"/>
    <property type="evidence" value="ECO:0007669"/>
    <property type="project" value="InterPro"/>
</dbReference>